<sequence length="1403" mass="162084">MIPMIVLWTIVCMHLFPVAHVSAKTAVLLAKVEVSDTPLLRLTANVSPYGPPPQTAMNVEANITSELRQLKINGVFTVRTKEGELTAALFNSTMSLCNFLENPSSNRLLQIIQGEVMHTSNLPNKCPLRAGIYNIRNASFAKARIPGFLPTSHFRVDVNLLAGNPSRVVVETRWYALCVLSTHVELVNAFMKLLAIGSKLELNTNIRSINISYVFRQPAQVIDQSIDFEIEIIRQINDMKLQFAYYGVSRNGSMQNAILKRQVDLCFFLRHPKSDRVVNVVYHYVETHGHTPSRCPMAKGSYYMRNLKPADIPIPAFLPEAQFVLELIYRSEVRSVPLVEFRFHGKLMRFIDNLMPVASKVDVKYHKLTLNMSHSFNEPKSVLNQSLDFHIDILRPIKDVKLLFVLSSASRNGTVQNALIKRQIDLCFFLRNPKSDRLLRTLYDYIRERSHIPDRCPFAPGSYYMRHLRLADIPTPAFLPETDFVLELIYFSEMVIVGSRAEARNNVKYMNITVYFTEPKAYTNQSLNLDINIPRSLKDLKLVMVYYAAAMNGTIQSAVLRRTIDLCFFVRRPTSDRLLKSVYDYIKKRSHLPTGCPIQPADYNMRNLQLADIPIPALIPESEFILELTYLTGLRQEVAAEFRMFGKMLVPVASKVECKINSRTFNVSYKLHQGKSLSNQSLDFDIVVTREIKELKPAGTSFVLQVNNAFLFSEWKQKLLFNYYAVTLNGTVQNAIIKRPIDVCFFFRNPRSDRLVKSIYDYVRERSNIPTRCPIARGSYYMRDIRLADVPVPAFLPEAEFILELVYYSEVRAEKMLEVRVHGKLLIAVGTKIETQGYGKSLNMSCAFRPTSSLANQTFDCDIEVMREIKDLKLVVNYYVVPLKNVLRTLLFTRSLDMCFFVRNPKSDRLVNVVYSYIKARSNLPSRCPVPVGSYYIRDMLLADVQIPAFLPETDFILEEIYRSEVRHEMLLEYRFHGKLLLFYGTHVEFISHVNNIELTHTFHRRESLTDQSLDFTVDITSPVRDMKLQFIYYSVTNNGTVRTVLLKRAVDMCFYMQQPKSDRLVKVVYDYVRARTNLPMRCPIPIGSYYIRNVRPADVPVPAFLPEAEFILELVYRNEVRREKMVDFRFHGKLLIPVGSKVELISNVKSIVVSHDYQRQPLTNQSMNLQINITRPIKDMKVQFSYYTAGEDGTAKNTVVKRMVDLCFYIRHPNSDRVVKLVYDYVQQRSNLPTRCPINVGNYYMRDLRPLDVPLPAFLPEASFILETVYRSEVRRETMVEFRFHGKLLLAVGTKVEFISNVQSIHVSHEFLRHSPTNQTLNLYINLTRPIKNFKVGGAALTPGWIYYMRDMRPSDVPVPSFLPEASFMLETNYRSEVRRETMIEFRFYGKLVRIIDNIFAR</sequence>
<feature type="signal peptide" evidence="2">
    <location>
        <begin position="1"/>
        <end position="23"/>
    </location>
</feature>
<reference evidence="4" key="1">
    <citation type="submission" date="2013-03" db="EMBL/GenBank/DDBJ databases">
        <title>The Genome Sequence of Anopheles dirus WRAIR2.</title>
        <authorList>
            <consortium name="The Broad Institute Genomics Platform"/>
            <person name="Neafsey D.E."/>
            <person name="Walton C."/>
            <person name="Walker B."/>
            <person name="Young S.K."/>
            <person name="Zeng Q."/>
            <person name="Gargeya S."/>
            <person name="Fitzgerald M."/>
            <person name="Haas B."/>
            <person name="Abouelleil A."/>
            <person name="Allen A.W."/>
            <person name="Alvarado L."/>
            <person name="Arachchi H.M."/>
            <person name="Berlin A.M."/>
            <person name="Chapman S.B."/>
            <person name="Gainer-Dewar J."/>
            <person name="Goldberg J."/>
            <person name="Griggs A."/>
            <person name="Gujja S."/>
            <person name="Hansen M."/>
            <person name="Howarth C."/>
            <person name="Imamovic A."/>
            <person name="Ireland A."/>
            <person name="Larimer J."/>
            <person name="McCowan C."/>
            <person name="Murphy C."/>
            <person name="Pearson M."/>
            <person name="Poon T.W."/>
            <person name="Priest M."/>
            <person name="Roberts A."/>
            <person name="Saif S."/>
            <person name="Shea T."/>
            <person name="Sisk P."/>
            <person name="Sykes S."/>
            <person name="Wortman J."/>
            <person name="Nusbaum C."/>
            <person name="Birren B."/>
        </authorList>
    </citation>
    <scope>NUCLEOTIDE SEQUENCE [LARGE SCALE GENOMIC DNA]</scope>
    <source>
        <strain evidence="4">WRAIR2</strain>
    </source>
</reference>
<keyword evidence="1 2" id="KW-0732">Signal</keyword>
<dbReference type="EnsemblMetazoa" id="ADIR002019-RA">
    <property type="protein sequence ID" value="ADIR002019-PA"/>
    <property type="gene ID" value="ADIR002019"/>
</dbReference>
<protein>
    <submittedName>
        <fullName evidence="3">Uncharacterized protein</fullName>
    </submittedName>
</protein>
<dbReference type="Gene3D" id="2.70.220.10">
    <property type="entry name" value="Ganglioside GM2 activator"/>
    <property type="match status" value="1"/>
</dbReference>
<reference evidence="3" key="2">
    <citation type="submission" date="2020-05" db="UniProtKB">
        <authorList>
            <consortium name="EnsemblMetazoa"/>
        </authorList>
    </citation>
    <scope>IDENTIFICATION</scope>
    <source>
        <strain evidence="3">WRAIR2</strain>
    </source>
</reference>
<name>A0A182N307_9DIPT</name>
<dbReference type="VEuPathDB" id="VectorBase:ADIR002019"/>
<evidence type="ECO:0000256" key="1">
    <source>
        <dbReference type="ARBA" id="ARBA00022729"/>
    </source>
</evidence>
<keyword evidence="4" id="KW-1185">Reference proteome</keyword>
<accession>A0A182N307</accession>
<dbReference type="InterPro" id="IPR036846">
    <property type="entry name" value="GM2-AP_sf"/>
</dbReference>
<evidence type="ECO:0000313" key="3">
    <source>
        <dbReference type="EnsemblMetazoa" id="ADIR002019-PA"/>
    </source>
</evidence>
<organism evidence="3 4">
    <name type="scientific">Anopheles dirus</name>
    <dbReference type="NCBI Taxonomy" id="7168"/>
    <lineage>
        <taxon>Eukaryota</taxon>
        <taxon>Metazoa</taxon>
        <taxon>Ecdysozoa</taxon>
        <taxon>Arthropoda</taxon>
        <taxon>Hexapoda</taxon>
        <taxon>Insecta</taxon>
        <taxon>Pterygota</taxon>
        <taxon>Neoptera</taxon>
        <taxon>Endopterygota</taxon>
        <taxon>Diptera</taxon>
        <taxon>Nematocera</taxon>
        <taxon>Culicoidea</taxon>
        <taxon>Culicidae</taxon>
        <taxon>Anophelinae</taxon>
        <taxon>Anopheles</taxon>
    </lineage>
</organism>
<proteinExistence type="predicted"/>
<evidence type="ECO:0000313" key="4">
    <source>
        <dbReference type="Proteomes" id="UP000075884"/>
    </source>
</evidence>
<feature type="chain" id="PRO_5008129356" evidence="2">
    <location>
        <begin position="24"/>
        <end position="1403"/>
    </location>
</feature>
<dbReference type="SMART" id="SM00697">
    <property type="entry name" value="DM8"/>
    <property type="match status" value="8"/>
</dbReference>
<dbReference type="PANTHER" id="PTHR20898:SF1">
    <property type="entry name" value="MD-2-RELATED LIPID-RECOGNITION DOMAIN-CONTAINING PROTEIN"/>
    <property type="match status" value="1"/>
</dbReference>
<dbReference type="Pfam" id="PF06477">
    <property type="entry name" value="DUF1091"/>
    <property type="match status" value="8"/>
</dbReference>
<dbReference type="PANTHER" id="PTHR20898">
    <property type="entry name" value="DAEDALUS ON 3-RELATED-RELATED"/>
    <property type="match status" value="1"/>
</dbReference>
<evidence type="ECO:0000256" key="2">
    <source>
        <dbReference type="SAM" id="SignalP"/>
    </source>
</evidence>
<dbReference type="Proteomes" id="UP000075884">
    <property type="component" value="Unassembled WGS sequence"/>
</dbReference>
<dbReference type="InterPro" id="IPR010512">
    <property type="entry name" value="DUF1091"/>
</dbReference>